<dbReference type="Proteomes" id="UP000663203">
    <property type="component" value="Chromosome"/>
</dbReference>
<dbReference type="GeneID" id="63187531"/>
<dbReference type="EMBL" id="CP071462">
    <property type="protein sequence ID" value="QSW97649.1"/>
    <property type="molecule type" value="Genomic_DNA"/>
</dbReference>
<gene>
    <name evidence="1" type="ORF">J0X25_09460</name>
</gene>
<keyword evidence="2" id="KW-1185">Reference proteome</keyword>
<dbReference type="RefSeq" id="WP_207287211.1">
    <property type="nucleotide sequence ID" value="NZ_CP071462.1"/>
</dbReference>
<evidence type="ECO:0000313" key="2">
    <source>
        <dbReference type="Proteomes" id="UP000663203"/>
    </source>
</evidence>
<accession>A0A8A2V712</accession>
<proteinExistence type="predicted"/>
<organism evidence="1 2">
    <name type="scientific">Haloterrigena alkaliphila</name>
    <dbReference type="NCBI Taxonomy" id="2816475"/>
    <lineage>
        <taxon>Archaea</taxon>
        <taxon>Methanobacteriati</taxon>
        <taxon>Methanobacteriota</taxon>
        <taxon>Stenosarchaea group</taxon>
        <taxon>Halobacteria</taxon>
        <taxon>Halobacteriales</taxon>
        <taxon>Natrialbaceae</taxon>
        <taxon>Haloterrigena</taxon>
    </lineage>
</organism>
<name>A0A8A2V712_9EURY</name>
<protein>
    <submittedName>
        <fullName evidence="1">Uncharacterized protein</fullName>
    </submittedName>
</protein>
<reference evidence="1 2" key="1">
    <citation type="submission" date="2021-03" db="EMBL/GenBank/DDBJ databases">
        <title>Haloterrigena longa sp. nov. and Haloterrigena limicola sp. nov., extremely halophilic archaea isolated from a salt lake.</title>
        <authorList>
            <person name="Henglin C."/>
        </authorList>
    </citation>
    <scope>NUCLEOTIDE SEQUENCE [LARGE SCALE GENOMIC DNA]</scope>
    <source>
        <strain evidence="1 2">KZCA68</strain>
    </source>
</reference>
<dbReference type="AlphaFoldDB" id="A0A8A2V712"/>
<sequence>MPEGIRDVEVQSGDEGQLQEISVTFGPHHALRIYEEDDEVRFRLVATHHGFDATASGDLPTELEDVINLVRKEREDLIVDRIES</sequence>
<evidence type="ECO:0000313" key="1">
    <source>
        <dbReference type="EMBL" id="QSW97649.1"/>
    </source>
</evidence>
<dbReference type="KEGG" id="hakz:J0X25_09460"/>